<proteinExistence type="predicted"/>
<reference evidence="2 3" key="1">
    <citation type="submission" date="2023-11" db="EMBL/GenBank/DDBJ databases">
        <title>An acidophilic fungus is an integral part of prey digestion in a carnivorous sundew plant.</title>
        <authorList>
            <person name="Tsai I.J."/>
        </authorList>
    </citation>
    <scope>NUCLEOTIDE SEQUENCE [LARGE SCALE GENOMIC DNA]</scope>
    <source>
        <strain evidence="2">169a</strain>
    </source>
</reference>
<dbReference type="EMBL" id="CP138582">
    <property type="protein sequence ID" value="WPG99268.1"/>
    <property type="molecule type" value="Genomic_DNA"/>
</dbReference>
<organism evidence="2 3">
    <name type="scientific">Acrodontium crateriforme</name>
    <dbReference type="NCBI Taxonomy" id="150365"/>
    <lineage>
        <taxon>Eukaryota</taxon>
        <taxon>Fungi</taxon>
        <taxon>Dikarya</taxon>
        <taxon>Ascomycota</taxon>
        <taxon>Pezizomycotina</taxon>
        <taxon>Dothideomycetes</taxon>
        <taxon>Dothideomycetidae</taxon>
        <taxon>Mycosphaerellales</taxon>
        <taxon>Teratosphaeriaceae</taxon>
        <taxon>Acrodontium</taxon>
    </lineage>
</organism>
<keyword evidence="3" id="KW-1185">Reference proteome</keyword>
<protein>
    <submittedName>
        <fullName evidence="2">Uncharacterized protein</fullName>
    </submittedName>
</protein>
<evidence type="ECO:0000313" key="3">
    <source>
        <dbReference type="Proteomes" id="UP001303373"/>
    </source>
</evidence>
<name>A0AAQ3M0A8_9PEZI</name>
<gene>
    <name evidence="2" type="ORF">R9X50_00208000</name>
</gene>
<dbReference type="AlphaFoldDB" id="A0AAQ3M0A8"/>
<evidence type="ECO:0000256" key="1">
    <source>
        <dbReference type="SAM" id="MobiDB-lite"/>
    </source>
</evidence>
<feature type="compositionally biased region" description="Low complexity" evidence="1">
    <location>
        <begin position="1"/>
        <end position="13"/>
    </location>
</feature>
<dbReference type="Proteomes" id="UP001303373">
    <property type="component" value="Chromosome 3"/>
</dbReference>
<sequence length="161" mass="17837">MDPPSYDAAVAAPAPAPHEPSPSPASAALPAPRRTFQDIRKQILINGQLMLQRNNQSLVEVLLAMVPPGTNESSEIANASKHYALLTTPSHKSDNRIHILLRGEPRDTVEEAMIQLLEKLEMMVHDVYVKNFSTPSEGINPHVERWLARVPSGRSRPPMRI</sequence>
<feature type="compositionally biased region" description="Pro residues" evidence="1">
    <location>
        <begin position="14"/>
        <end position="23"/>
    </location>
</feature>
<accession>A0AAQ3M0A8</accession>
<feature type="region of interest" description="Disordered" evidence="1">
    <location>
        <begin position="1"/>
        <end position="29"/>
    </location>
</feature>
<evidence type="ECO:0000313" key="2">
    <source>
        <dbReference type="EMBL" id="WPG99268.1"/>
    </source>
</evidence>